<keyword evidence="3 5" id="KW-1133">Transmembrane helix</keyword>
<feature type="transmembrane region" description="Helical" evidence="5">
    <location>
        <begin position="128"/>
        <end position="147"/>
    </location>
</feature>
<feature type="transmembrane region" description="Helical" evidence="5">
    <location>
        <begin position="167"/>
        <end position="191"/>
    </location>
</feature>
<dbReference type="STRING" id="656519.Halsa_0085"/>
<feature type="transmembrane region" description="Helical" evidence="5">
    <location>
        <begin position="327"/>
        <end position="358"/>
    </location>
</feature>
<dbReference type="InterPro" id="IPR001902">
    <property type="entry name" value="SLC26A/SulP_fam"/>
</dbReference>
<evidence type="ECO:0000313" key="7">
    <source>
        <dbReference type="EMBL" id="ADQ13579.1"/>
    </source>
</evidence>
<evidence type="ECO:0000256" key="4">
    <source>
        <dbReference type="ARBA" id="ARBA00023136"/>
    </source>
</evidence>
<dbReference type="Pfam" id="PF01740">
    <property type="entry name" value="STAS"/>
    <property type="match status" value="1"/>
</dbReference>
<dbReference type="EMBL" id="CP002304">
    <property type="protein sequence ID" value="ADQ13579.1"/>
    <property type="molecule type" value="Genomic_DNA"/>
</dbReference>
<dbReference type="InterPro" id="IPR002645">
    <property type="entry name" value="STAS_dom"/>
</dbReference>
<feature type="transmembrane region" description="Helical" evidence="5">
    <location>
        <begin position="46"/>
        <end position="64"/>
    </location>
</feature>
<evidence type="ECO:0000256" key="5">
    <source>
        <dbReference type="SAM" id="Phobius"/>
    </source>
</evidence>
<accession>E4RNB1</accession>
<comment type="subcellular location">
    <subcellularLocation>
        <location evidence="1">Membrane</location>
        <topology evidence="1">Multi-pass membrane protein</topology>
    </subcellularLocation>
</comment>
<evidence type="ECO:0000313" key="8">
    <source>
        <dbReference type="Proteomes" id="UP000007434"/>
    </source>
</evidence>
<keyword evidence="2 5" id="KW-0812">Transmembrane</keyword>
<dbReference type="RefSeq" id="WP_013404685.1">
    <property type="nucleotide sequence ID" value="NC_014654.1"/>
</dbReference>
<sequence length="559" mass="62123">MLNSIELIKIYKIKYLKDDLMAGLSVAAVSLPQVMAYAMIAGLNPVFGLYTFIVSTIVSTFTGISSYMIVGPTNIVAVTIAGTLSSMNITDPANYLQGVLLITFLVGIIQILMGSLKLGYLVNSVSSSVISGLTYGVALIILTGQLIEFLGLKVNGGNNVITTLYNVITNISQTNLYSLLFGLLAIIVIILSKKYLPKLPSYLIAVGLSMVFVYLFNLTEELVIVGTMESSIPKFSLFRFDLNFMFRLLSSAFSLAIISCVQILSIVKMMEKTAGEEAQINKEFIGQGITNIVCSFFNSFAITGSFTKSYANYEAGAKTRVSEFISGIAVLLLVVLLAPVIKYIPIPTLAGIVIYVAFKMFDIREIKRNFFTTRFDAIIFTITFMTTILTPRLDYAIYLGVVMSAVLVLKNTSELEYSHISYDEDEDQFVTHQNVEKVEDDNYIIINLTGTMHFNAAENLKENLNNSYVKNKVFIIRMRRIDNIDLTVIEEIDKFIDKVQESGGKIILSGVKNSIYKSLKSYGITDKLKEDDIKFYNKNLYSSTKNAIKDVQENGYCNI</sequence>
<keyword evidence="4 5" id="KW-0472">Membrane</keyword>
<dbReference type="Gene3D" id="3.30.750.24">
    <property type="entry name" value="STAS domain"/>
    <property type="match status" value="1"/>
</dbReference>
<dbReference type="SUPFAM" id="SSF52091">
    <property type="entry name" value="SpoIIaa-like"/>
    <property type="match status" value="1"/>
</dbReference>
<dbReference type="PROSITE" id="PS50801">
    <property type="entry name" value="STAS"/>
    <property type="match status" value="1"/>
</dbReference>
<feature type="domain" description="STAS" evidence="6">
    <location>
        <begin position="433"/>
        <end position="551"/>
    </location>
</feature>
<reference evidence="7 8" key="1">
    <citation type="submission" date="2010-11" db="EMBL/GenBank/DDBJ databases">
        <title>Complete sequence of Halanaerobium sp. sapolanicus.</title>
        <authorList>
            <consortium name="US DOE Joint Genome Institute"/>
            <person name="Lucas S."/>
            <person name="Copeland A."/>
            <person name="Lapidus A."/>
            <person name="Cheng J.-F."/>
            <person name="Bruce D."/>
            <person name="Goodwin L."/>
            <person name="Pitluck S."/>
            <person name="Davenport K."/>
            <person name="Detter J.C."/>
            <person name="Han C."/>
            <person name="Tapia R."/>
            <person name="Land M."/>
            <person name="Hauser L."/>
            <person name="Jeffries C."/>
            <person name="Kyrpides N."/>
            <person name="Ivanova N."/>
            <person name="Mikhailova N."/>
            <person name="Begemann M.B."/>
            <person name="Mormile M.R."/>
            <person name="Wall J.D."/>
            <person name="Elias D.A."/>
            <person name="Woyke T."/>
        </authorList>
    </citation>
    <scope>NUCLEOTIDE SEQUENCE [LARGE SCALE GENOMIC DNA]</scope>
    <source>
        <strain evidence="8">sapolanicus</strain>
    </source>
</reference>
<dbReference type="GO" id="GO:0055085">
    <property type="term" value="P:transmembrane transport"/>
    <property type="evidence" value="ECO:0007669"/>
    <property type="project" value="InterPro"/>
</dbReference>
<feature type="transmembrane region" description="Helical" evidence="5">
    <location>
        <begin position="370"/>
        <end position="389"/>
    </location>
</feature>
<feature type="transmembrane region" description="Helical" evidence="5">
    <location>
        <begin position="244"/>
        <end position="267"/>
    </location>
</feature>
<dbReference type="HOGENOM" id="CLU_003182_13_2_9"/>
<name>E4RNB1_HALHG</name>
<dbReference type="PANTHER" id="PTHR11814">
    <property type="entry name" value="SULFATE TRANSPORTER"/>
    <property type="match status" value="1"/>
</dbReference>
<dbReference type="OrthoDB" id="9771198at2"/>
<gene>
    <name evidence="7" type="ordered locus">Halsa_0085</name>
</gene>
<evidence type="ECO:0000256" key="3">
    <source>
        <dbReference type="ARBA" id="ARBA00022989"/>
    </source>
</evidence>
<evidence type="ECO:0000259" key="6">
    <source>
        <dbReference type="PROSITE" id="PS50801"/>
    </source>
</evidence>
<dbReference type="eggNOG" id="COG0659">
    <property type="taxonomic scope" value="Bacteria"/>
</dbReference>
<proteinExistence type="predicted"/>
<feature type="transmembrane region" description="Helical" evidence="5">
    <location>
        <begin position="203"/>
        <end position="224"/>
    </location>
</feature>
<dbReference type="CDD" id="cd07042">
    <property type="entry name" value="STAS_SulP_like_sulfate_transporter"/>
    <property type="match status" value="1"/>
</dbReference>
<feature type="transmembrane region" description="Helical" evidence="5">
    <location>
        <begin position="95"/>
        <end position="116"/>
    </location>
</feature>
<protein>
    <submittedName>
        <fullName evidence="7">Sulphate transporter</fullName>
    </submittedName>
</protein>
<dbReference type="InterPro" id="IPR036513">
    <property type="entry name" value="STAS_dom_sf"/>
</dbReference>
<evidence type="ECO:0000256" key="2">
    <source>
        <dbReference type="ARBA" id="ARBA00022692"/>
    </source>
</evidence>
<reference evidence="7 8" key="2">
    <citation type="journal article" date="2011" name="J. Bacteriol.">
        <title>Complete Genome Sequence of the Haloalkaliphilic, Hydrogen Producing Halanaerobium hydrogenoformans.</title>
        <authorList>
            <person name="Brown S.D."/>
            <person name="Begemann M.B."/>
            <person name="Mormile M.R."/>
            <person name="Wall J.D."/>
            <person name="Han C.S."/>
            <person name="Goodwin L.A."/>
            <person name="Pitluck S."/>
            <person name="Land M.L."/>
            <person name="Hauser L.J."/>
            <person name="Elias D.A."/>
        </authorList>
    </citation>
    <scope>NUCLEOTIDE SEQUENCE [LARGE SCALE GENOMIC DNA]</scope>
    <source>
        <strain evidence="8">sapolanicus</strain>
    </source>
</reference>
<evidence type="ECO:0000256" key="1">
    <source>
        <dbReference type="ARBA" id="ARBA00004141"/>
    </source>
</evidence>
<keyword evidence="8" id="KW-1185">Reference proteome</keyword>
<dbReference type="GO" id="GO:0016020">
    <property type="term" value="C:membrane"/>
    <property type="evidence" value="ECO:0007669"/>
    <property type="project" value="UniProtKB-SubCell"/>
</dbReference>
<feature type="transmembrane region" description="Helical" evidence="5">
    <location>
        <begin position="288"/>
        <end position="307"/>
    </location>
</feature>
<dbReference type="InterPro" id="IPR011547">
    <property type="entry name" value="SLC26A/SulP_dom"/>
</dbReference>
<feature type="transmembrane region" description="Helical" evidence="5">
    <location>
        <begin position="71"/>
        <end position="89"/>
    </location>
</feature>
<dbReference type="Proteomes" id="UP000007434">
    <property type="component" value="Chromosome"/>
</dbReference>
<feature type="transmembrane region" description="Helical" evidence="5">
    <location>
        <begin position="20"/>
        <end position="40"/>
    </location>
</feature>
<dbReference type="AlphaFoldDB" id="E4RNB1"/>
<organism evidence="7 8">
    <name type="scientific">Halanaerobium hydrogeniformans</name>
    <name type="common">Halanaerobium sp. (strain sapolanicus)</name>
    <dbReference type="NCBI Taxonomy" id="656519"/>
    <lineage>
        <taxon>Bacteria</taxon>
        <taxon>Bacillati</taxon>
        <taxon>Bacillota</taxon>
        <taxon>Clostridia</taxon>
        <taxon>Halanaerobiales</taxon>
        <taxon>Halanaerobiaceae</taxon>
        <taxon>Halanaerobium</taxon>
    </lineage>
</organism>
<dbReference type="Pfam" id="PF00916">
    <property type="entry name" value="Sulfate_transp"/>
    <property type="match status" value="1"/>
</dbReference>
<dbReference type="KEGG" id="has:Halsa_0085"/>